<dbReference type="InterPro" id="IPR006311">
    <property type="entry name" value="TAT_signal"/>
</dbReference>
<dbReference type="PANTHER" id="PTHR43649:SF31">
    <property type="entry name" value="SN-GLYCEROL-3-PHOSPHATE-BINDING PERIPLASMIC PROTEIN UGPB"/>
    <property type="match status" value="1"/>
</dbReference>
<evidence type="ECO:0000256" key="3">
    <source>
        <dbReference type="ARBA" id="ARBA00022448"/>
    </source>
</evidence>
<keyword evidence="4 6" id="KW-0732">Signal</keyword>
<feature type="signal peptide" evidence="6">
    <location>
        <begin position="1"/>
        <end position="28"/>
    </location>
</feature>
<dbReference type="PANTHER" id="PTHR43649">
    <property type="entry name" value="ARABINOSE-BINDING PROTEIN-RELATED"/>
    <property type="match status" value="1"/>
</dbReference>
<dbReference type="Gene3D" id="3.40.190.10">
    <property type="entry name" value="Periplasmic binding protein-like II"/>
    <property type="match status" value="1"/>
</dbReference>
<feature type="region of interest" description="Disordered" evidence="5">
    <location>
        <begin position="35"/>
        <end position="58"/>
    </location>
</feature>
<name>A0A1I1IQI4_9ACTN</name>
<dbReference type="OrthoDB" id="8663148at2"/>
<dbReference type="EMBL" id="FOLM01000003">
    <property type="protein sequence ID" value="SFC36558.1"/>
    <property type="molecule type" value="Genomic_DNA"/>
</dbReference>
<evidence type="ECO:0000256" key="2">
    <source>
        <dbReference type="ARBA" id="ARBA00008520"/>
    </source>
</evidence>
<dbReference type="GO" id="GO:0030313">
    <property type="term" value="C:cell envelope"/>
    <property type="evidence" value="ECO:0007669"/>
    <property type="project" value="UniProtKB-SubCell"/>
</dbReference>
<evidence type="ECO:0000313" key="8">
    <source>
        <dbReference type="Proteomes" id="UP000199207"/>
    </source>
</evidence>
<gene>
    <name evidence="7" type="ORF">SAMN05421773_10388</name>
</gene>
<evidence type="ECO:0000256" key="5">
    <source>
        <dbReference type="SAM" id="MobiDB-lite"/>
    </source>
</evidence>
<dbReference type="PROSITE" id="PS51318">
    <property type="entry name" value="TAT"/>
    <property type="match status" value="1"/>
</dbReference>
<dbReference type="Proteomes" id="UP000199207">
    <property type="component" value="Unassembled WGS sequence"/>
</dbReference>
<dbReference type="RefSeq" id="WP_093837943.1">
    <property type="nucleotide sequence ID" value="NZ_FOLM01000003.1"/>
</dbReference>
<evidence type="ECO:0000256" key="6">
    <source>
        <dbReference type="SAM" id="SignalP"/>
    </source>
</evidence>
<dbReference type="NCBIfam" id="TIGR03851">
    <property type="entry name" value="chitin_NgcE"/>
    <property type="match status" value="1"/>
</dbReference>
<keyword evidence="3" id="KW-0813">Transport</keyword>
<feature type="compositionally biased region" description="Gly residues" evidence="5">
    <location>
        <begin position="35"/>
        <end position="45"/>
    </location>
</feature>
<organism evidence="7 8">
    <name type="scientific">Streptomyces aidingensis</name>
    <dbReference type="NCBI Taxonomy" id="910347"/>
    <lineage>
        <taxon>Bacteria</taxon>
        <taxon>Bacillati</taxon>
        <taxon>Actinomycetota</taxon>
        <taxon>Actinomycetes</taxon>
        <taxon>Kitasatosporales</taxon>
        <taxon>Streptomycetaceae</taxon>
        <taxon>Streptomyces</taxon>
    </lineage>
</organism>
<feature type="chain" id="PRO_5039214143" evidence="6">
    <location>
        <begin position="29"/>
        <end position="476"/>
    </location>
</feature>
<dbReference type="STRING" id="910347.SAMN05421773_10388"/>
<comment type="subcellular location">
    <subcellularLocation>
        <location evidence="1">Cell envelope</location>
    </subcellularLocation>
</comment>
<evidence type="ECO:0000256" key="1">
    <source>
        <dbReference type="ARBA" id="ARBA00004196"/>
    </source>
</evidence>
<comment type="similarity">
    <text evidence="2">Belongs to the bacterial solute-binding protein 1 family.</text>
</comment>
<dbReference type="Pfam" id="PF01547">
    <property type="entry name" value="SBP_bac_1"/>
    <property type="match status" value="1"/>
</dbReference>
<dbReference type="InterPro" id="IPR006059">
    <property type="entry name" value="SBP"/>
</dbReference>
<dbReference type="AlphaFoldDB" id="A0A1I1IQI4"/>
<proteinExistence type="inferred from homology"/>
<keyword evidence="8" id="KW-1185">Reference proteome</keyword>
<accession>A0A1I1IQI4</accession>
<dbReference type="InterPro" id="IPR022386">
    <property type="entry name" value="Chitin_NgcE"/>
</dbReference>
<reference evidence="7 8" key="1">
    <citation type="submission" date="2016-10" db="EMBL/GenBank/DDBJ databases">
        <authorList>
            <person name="de Groot N.N."/>
        </authorList>
    </citation>
    <scope>NUCLEOTIDE SEQUENCE [LARGE SCALE GENOMIC DNA]</scope>
    <source>
        <strain evidence="7 8">CGMCC 4.5739</strain>
    </source>
</reference>
<dbReference type="SUPFAM" id="SSF53850">
    <property type="entry name" value="Periplasmic binding protein-like II"/>
    <property type="match status" value="1"/>
</dbReference>
<evidence type="ECO:0000256" key="4">
    <source>
        <dbReference type="ARBA" id="ARBA00022729"/>
    </source>
</evidence>
<protein>
    <submittedName>
        <fullName evidence="7">N-acetylglucosamine transport system substrate-binding protein</fullName>
    </submittedName>
</protein>
<dbReference type="InterPro" id="IPR050490">
    <property type="entry name" value="Bact_solute-bd_prot1"/>
</dbReference>
<evidence type="ECO:0000313" key="7">
    <source>
        <dbReference type="EMBL" id="SFC36558.1"/>
    </source>
</evidence>
<sequence>MTSSPHLHRRTLIRRSAAAGLTALPAMAALSACASGGGGSGGGGKQQNAPGEVTERNPFGLTADSGVEVLIFNGGFEDQYARDVGAVFEEHYGSVEHNATEEISARVQARMVSGNPPDMINNSGADMMPLPALLKEGQVADLRPLFDAPSWDDPAVKVRDTLLPGTVESGQYGGQEVYVLNYAFTVYGTWYSRKLLHDTLEEEYPQTWDQMLAVCEKAKKQGIAGWTYAGHHARYLSFTMMPMMAKVGGPEVFDAIDRLEPGAWKQDAVVAVFEAYEEIAAKGYLLPGTPGINHTESQTEWAKNKALFLPCGTWLENESKADIAPDAEIAVGAATGLDSSDALPFGTLYATAGEPFIVPADAAAPRAGMEFLRIMLGRDAARNFTEKVSSLTSVAGAADGLALPPGLTSAQEAVAAAGENIVAPRFREWYPVFFSDVMGVAMGEMMAGDLTAAEALDRIQAGADAVAADDSVEKYL</sequence>